<evidence type="ECO:0000313" key="3">
    <source>
        <dbReference type="Proteomes" id="UP000256661"/>
    </source>
</evidence>
<organism evidence="2 3">
    <name type="scientific">Thermomonospora umbrina</name>
    <dbReference type="NCBI Taxonomy" id="111806"/>
    <lineage>
        <taxon>Bacteria</taxon>
        <taxon>Bacillati</taxon>
        <taxon>Actinomycetota</taxon>
        <taxon>Actinomycetes</taxon>
        <taxon>Streptosporangiales</taxon>
        <taxon>Thermomonosporaceae</taxon>
        <taxon>Thermomonospora</taxon>
    </lineage>
</organism>
<keyword evidence="3" id="KW-1185">Reference proteome</keyword>
<dbReference type="RefSeq" id="WP_245973962.1">
    <property type="nucleotide sequence ID" value="NZ_QTTT01000001.1"/>
</dbReference>
<sequence length="187" mass="21218">MTITAPKLDVMGSACRCIICHDYGDRDRLGNSELRTIVHVKEYGWSVVLIAPRDGLPGWAFTTGLWHSHRSPELAVFGLEPYDMQTIVNNLGDHAAAGRPLTAGQERRDATERHAVLLRPIHDRWYDRLLVEALRFYRRPPLPFLQVVWPDEGGRYPWQSGSDPRLSAAQPSLWLSPDTHPRGSWTS</sequence>
<dbReference type="Proteomes" id="UP000256661">
    <property type="component" value="Unassembled WGS sequence"/>
</dbReference>
<proteinExistence type="predicted"/>
<comment type="caution">
    <text evidence="2">The sequence shown here is derived from an EMBL/GenBank/DDBJ whole genome shotgun (WGS) entry which is preliminary data.</text>
</comment>
<dbReference type="Pfam" id="PF14081">
    <property type="entry name" value="DUF4262"/>
    <property type="match status" value="1"/>
</dbReference>
<dbReference type="EMBL" id="QTTT01000001">
    <property type="protein sequence ID" value="REE95245.1"/>
    <property type="molecule type" value="Genomic_DNA"/>
</dbReference>
<accession>A0A3D9SQN1</accession>
<feature type="region of interest" description="Disordered" evidence="1">
    <location>
        <begin position="160"/>
        <end position="187"/>
    </location>
</feature>
<evidence type="ECO:0000256" key="1">
    <source>
        <dbReference type="SAM" id="MobiDB-lite"/>
    </source>
</evidence>
<reference evidence="2 3" key="1">
    <citation type="submission" date="2018-08" db="EMBL/GenBank/DDBJ databases">
        <title>Sequencing the genomes of 1000 actinobacteria strains.</title>
        <authorList>
            <person name="Klenk H.-P."/>
        </authorList>
    </citation>
    <scope>NUCLEOTIDE SEQUENCE [LARGE SCALE GENOMIC DNA]</scope>
    <source>
        <strain evidence="2 3">DSM 43927</strain>
    </source>
</reference>
<dbReference type="InterPro" id="IPR025358">
    <property type="entry name" value="DUF4262"/>
</dbReference>
<dbReference type="AlphaFoldDB" id="A0A3D9SQN1"/>
<protein>
    <submittedName>
        <fullName evidence="2">Uncharacterized protein DUF4262</fullName>
    </submittedName>
</protein>
<name>A0A3D9SQN1_9ACTN</name>
<gene>
    <name evidence="2" type="ORF">DFJ69_0628</name>
</gene>
<evidence type="ECO:0000313" key="2">
    <source>
        <dbReference type="EMBL" id="REE95245.1"/>
    </source>
</evidence>